<dbReference type="GO" id="GO:0016787">
    <property type="term" value="F:hydrolase activity"/>
    <property type="evidence" value="ECO:0007669"/>
    <property type="project" value="UniProtKB-KW"/>
</dbReference>
<dbReference type="InterPro" id="IPR001466">
    <property type="entry name" value="Beta-lactam-related"/>
</dbReference>
<evidence type="ECO:0000313" key="4">
    <source>
        <dbReference type="Proteomes" id="UP001610100"/>
    </source>
</evidence>
<dbReference type="Gene3D" id="3.40.710.10">
    <property type="entry name" value="DD-peptidase/beta-lactamase superfamily"/>
    <property type="match status" value="1"/>
</dbReference>
<evidence type="ECO:0000259" key="2">
    <source>
        <dbReference type="Pfam" id="PF11954"/>
    </source>
</evidence>
<keyword evidence="3" id="KW-0378">Hydrolase</keyword>
<dbReference type="SUPFAM" id="SSF56601">
    <property type="entry name" value="beta-lactamase/transpeptidase-like"/>
    <property type="match status" value="1"/>
</dbReference>
<dbReference type="PANTHER" id="PTHR46825">
    <property type="entry name" value="D-ALANYL-D-ALANINE-CARBOXYPEPTIDASE/ENDOPEPTIDASE AMPH"/>
    <property type="match status" value="1"/>
</dbReference>
<dbReference type="RefSeq" id="WP_344740511.1">
    <property type="nucleotide sequence ID" value="NZ_BAABAY010000001.1"/>
</dbReference>
<organism evidence="3 4">
    <name type="scientific">Gaetbulibacter aestuarii</name>
    <dbReference type="NCBI Taxonomy" id="1502358"/>
    <lineage>
        <taxon>Bacteria</taxon>
        <taxon>Pseudomonadati</taxon>
        <taxon>Bacteroidota</taxon>
        <taxon>Flavobacteriia</taxon>
        <taxon>Flavobacteriales</taxon>
        <taxon>Flavobacteriaceae</taxon>
        <taxon>Gaetbulibacter</taxon>
    </lineage>
</organism>
<dbReference type="Pfam" id="PF00144">
    <property type="entry name" value="Beta-lactamase"/>
    <property type="match status" value="1"/>
</dbReference>
<evidence type="ECO:0000313" key="3">
    <source>
        <dbReference type="EMBL" id="MFH6771457.1"/>
    </source>
</evidence>
<comment type="caution">
    <text evidence="3">The sequence shown here is derived from an EMBL/GenBank/DDBJ whole genome shotgun (WGS) entry which is preliminary data.</text>
</comment>
<dbReference type="PANTHER" id="PTHR46825:SF15">
    <property type="entry name" value="BETA-LACTAMASE-RELATED DOMAIN-CONTAINING PROTEIN"/>
    <property type="match status" value="1"/>
</dbReference>
<sequence length="528" mass="59256">MNNLSTKFVLICFLLFILKPVEVFSQVSSQDIDALVERALDSFAVAGVAVAVVKDGKIVHEKGYGMQSIESKKEVDEHTNFGIASNSKAFTTAALAILVEEGKLAWTDPVVKYIPEFTMYNPYVKENFNIQDLLTHRSGLGLGIGDLMMFPDGSDFGIKDILKNFQYFEPVSAFRTKFDYDNLLYIVAGEVIKRVSGMPWEEFISKRIFEPLQMTHSYTSLAEAEAHENLASPHLNKGQEISLTEPESWDPEKINGAAGGINSNVHDLAKWMLLQLNNGKYGPELKQQLFTETSQREMWKIHTVMNANRNPRYNSHFAGYGLGWFLTDVNGNMEVSHTGGLIGMLSKTILVPDLNLGIVVLTNTYIDGAGVFSAVSQTILDKYLGLDDFDWIALYSKNLKQSMGDADNVVNKIWETVDAADVSTIDKTNYSGIYKDPWFGKIKIYEQDGDLWFKAMRSPKLSGQMYYYDANTFVVKWTASGLTDADAFVMFQLDEHGKANAFKMKGISPVIDFSFDFQDLNPVRVQED</sequence>
<dbReference type="InterPro" id="IPR012338">
    <property type="entry name" value="Beta-lactam/transpept-like"/>
</dbReference>
<keyword evidence="4" id="KW-1185">Reference proteome</keyword>
<dbReference type="Gene3D" id="2.40.128.600">
    <property type="match status" value="1"/>
</dbReference>
<feature type="domain" description="Peptidase S12 Pab87-related C-terminal" evidence="2">
    <location>
        <begin position="429"/>
        <end position="521"/>
    </location>
</feature>
<dbReference type="Proteomes" id="UP001610100">
    <property type="component" value="Unassembled WGS sequence"/>
</dbReference>
<dbReference type="Pfam" id="PF11954">
    <property type="entry name" value="DUF3471"/>
    <property type="match status" value="1"/>
</dbReference>
<accession>A0ABW7MXB2</accession>
<dbReference type="InterPro" id="IPR050491">
    <property type="entry name" value="AmpC-like"/>
</dbReference>
<feature type="domain" description="Beta-lactamase-related" evidence="1">
    <location>
        <begin position="32"/>
        <end position="364"/>
    </location>
</feature>
<name>A0ABW7MXB2_9FLAO</name>
<proteinExistence type="predicted"/>
<dbReference type="InterPro" id="IPR021860">
    <property type="entry name" value="Peptidase_S12_Pab87-rel_C"/>
</dbReference>
<reference evidence="3 4" key="1">
    <citation type="submission" date="2024-02" db="EMBL/GenBank/DDBJ databases">
        <title>A Gaetbulibacter species isolated from tidal flats and genomic insights of their niches.</title>
        <authorList>
            <person name="Ye Y."/>
        </authorList>
    </citation>
    <scope>NUCLEOTIDE SEQUENCE [LARGE SCALE GENOMIC DNA]</scope>
    <source>
        <strain evidence="3 4">KYW382</strain>
    </source>
</reference>
<dbReference type="EMBL" id="JBAWKB010000001">
    <property type="protein sequence ID" value="MFH6771457.1"/>
    <property type="molecule type" value="Genomic_DNA"/>
</dbReference>
<gene>
    <name evidence="3" type="ORF">V8G58_05870</name>
</gene>
<evidence type="ECO:0000259" key="1">
    <source>
        <dbReference type="Pfam" id="PF00144"/>
    </source>
</evidence>
<protein>
    <submittedName>
        <fullName evidence="3">Serine hydrolase</fullName>
    </submittedName>
</protein>